<evidence type="ECO:0000313" key="1">
    <source>
        <dbReference type="EMBL" id="KAJ8950994.1"/>
    </source>
</evidence>
<sequence length="71" mass="7775">MTKNEQVMTPPLEARPCGLPLAGAVACITPWITPPGIHCLSISGTAPWPRPASRREAELTTYFIFIRIAEK</sequence>
<dbReference type="EMBL" id="JAPWTK010000091">
    <property type="protein sequence ID" value="KAJ8950994.1"/>
    <property type="molecule type" value="Genomic_DNA"/>
</dbReference>
<keyword evidence="2" id="KW-1185">Reference proteome</keyword>
<organism evidence="1 2">
    <name type="scientific">Aromia moschata</name>
    <dbReference type="NCBI Taxonomy" id="1265417"/>
    <lineage>
        <taxon>Eukaryota</taxon>
        <taxon>Metazoa</taxon>
        <taxon>Ecdysozoa</taxon>
        <taxon>Arthropoda</taxon>
        <taxon>Hexapoda</taxon>
        <taxon>Insecta</taxon>
        <taxon>Pterygota</taxon>
        <taxon>Neoptera</taxon>
        <taxon>Endopterygota</taxon>
        <taxon>Coleoptera</taxon>
        <taxon>Polyphaga</taxon>
        <taxon>Cucujiformia</taxon>
        <taxon>Chrysomeloidea</taxon>
        <taxon>Cerambycidae</taxon>
        <taxon>Cerambycinae</taxon>
        <taxon>Callichromatini</taxon>
        <taxon>Aromia</taxon>
    </lineage>
</organism>
<name>A0AAV8YHX0_9CUCU</name>
<accession>A0AAV8YHX0</accession>
<gene>
    <name evidence="1" type="ORF">NQ318_006378</name>
</gene>
<reference evidence="1" key="1">
    <citation type="journal article" date="2023" name="Insect Mol. Biol.">
        <title>Genome sequencing provides insights into the evolution of gene families encoding plant cell wall-degrading enzymes in longhorned beetles.</title>
        <authorList>
            <person name="Shin N.R."/>
            <person name="Okamura Y."/>
            <person name="Kirsch R."/>
            <person name="Pauchet Y."/>
        </authorList>
    </citation>
    <scope>NUCLEOTIDE SEQUENCE</scope>
    <source>
        <strain evidence="1">AMC_N1</strain>
    </source>
</reference>
<comment type="caution">
    <text evidence="1">The sequence shown here is derived from an EMBL/GenBank/DDBJ whole genome shotgun (WGS) entry which is preliminary data.</text>
</comment>
<proteinExistence type="predicted"/>
<protein>
    <submittedName>
        <fullName evidence="1">Uncharacterized protein</fullName>
    </submittedName>
</protein>
<dbReference type="PROSITE" id="PS51257">
    <property type="entry name" value="PROKAR_LIPOPROTEIN"/>
    <property type="match status" value="1"/>
</dbReference>
<evidence type="ECO:0000313" key="2">
    <source>
        <dbReference type="Proteomes" id="UP001162162"/>
    </source>
</evidence>
<dbReference type="Proteomes" id="UP001162162">
    <property type="component" value="Unassembled WGS sequence"/>
</dbReference>
<dbReference type="AlphaFoldDB" id="A0AAV8YHX0"/>